<dbReference type="Gene3D" id="3.30.450.20">
    <property type="entry name" value="PAS domain"/>
    <property type="match status" value="1"/>
</dbReference>
<organism evidence="1 2">
    <name type="scientific">Methylorubrum populi</name>
    <dbReference type="NCBI Taxonomy" id="223967"/>
    <lineage>
        <taxon>Bacteria</taxon>
        <taxon>Pseudomonadati</taxon>
        <taxon>Pseudomonadota</taxon>
        <taxon>Alphaproteobacteria</taxon>
        <taxon>Hyphomicrobiales</taxon>
        <taxon>Methylobacteriaceae</taxon>
        <taxon>Methylorubrum</taxon>
    </lineage>
</organism>
<evidence type="ECO:0000313" key="1">
    <source>
        <dbReference type="EMBL" id="KAB7782113.1"/>
    </source>
</evidence>
<evidence type="ECO:0000313" key="2">
    <source>
        <dbReference type="Proteomes" id="UP000469949"/>
    </source>
</evidence>
<gene>
    <name evidence="1" type="ORF">F8B43_4868</name>
</gene>
<accession>A0A833MY65</accession>
<dbReference type="AlphaFoldDB" id="A0A833MY65"/>
<reference evidence="1 2" key="1">
    <citation type="submission" date="2019-10" db="EMBL/GenBank/DDBJ databases">
        <title>Draft Genome Sequence of the Caffeine Degrading Methylotroph Methylorubrum populi PINKEL.</title>
        <authorList>
            <person name="Dawson S.C."/>
            <person name="Zhang X."/>
            <person name="Wright M.E."/>
            <person name="Sharma G."/>
            <person name="Langner J.T."/>
            <person name="Ditty J.L."/>
            <person name="Subuyuj G.A."/>
        </authorList>
    </citation>
    <scope>NUCLEOTIDE SEQUENCE [LARGE SCALE GENOMIC DNA]</scope>
    <source>
        <strain evidence="1 2">Pinkel</strain>
    </source>
</reference>
<proteinExistence type="predicted"/>
<comment type="caution">
    <text evidence="1">The sequence shown here is derived from an EMBL/GenBank/DDBJ whole genome shotgun (WGS) entry which is preliminary data.</text>
</comment>
<sequence length="201" mass="21789">MKHRRNDARRSDIPGFVETLPPSGVVGSWEWDPATGCFILDEGAAELMAGDVRLAGCPLRSERATAGLDAPEARRFLGEVRQAAEQEEDVALDLWVASPTGPARRLLCRGRIHRDARQQPVCGEGTLIDADDAGAEARTLLELERAAASEAIDEAAELLIAARQAIDASGSRRLRQLVDVLLLEVAREIASRSVETQPHSH</sequence>
<dbReference type="RefSeq" id="WP_246696046.1">
    <property type="nucleotide sequence ID" value="NZ_WEKV01000020.1"/>
</dbReference>
<protein>
    <submittedName>
        <fullName evidence="1">Uncharacterized protein</fullName>
    </submittedName>
</protein>
<dbReference type="Proteomes" id="UP000469949">
    <property type="component" value="Unassembled WGS sequence"/>
</dbReference>
<dbReference type="EMBL" id="WEKV01000020">
    <property type="protein sequence ID" value="KAB7782113.1"/>
    <property type="molecule type" value="Genomic_DNA"/>
</dbReference>
<name>A0A833MY65_9HYPH</name>